<evidence type="ECO:0000313" key="2">
    <source>
        <dbReference type="EMBL" id="KAK0713531.1"/>
    </source>
</evidence>
<evidence type="ECO:0000259" key="1">
    <source>
        <dbReference type="Pfam" id="PF23232"/>
    </source>
</evidence>
<dbReference type="Pfam" id="PF23232">
    <property type="entry name" value="AAA_lid_13"/>
    <property type="match status" value="1"/>
</dbReference>
<reference evidence="2" key="1">
    <citation type="submission" date="2023-06" db="EMBL/GenBank/DDBJ databases">
        <title>Genome-scale phylogeny and comparative genomics of the fungal order Sordariales.</title>
        <authorList>
            <consortium name="Lawrence Berkeley National Laboratory"/>
            <person name="Hensen N."/>
            <person name="Bonometti L."/>
            <person name="Westerberg I."/>
            <person name="Brannstrom I.O."/>
            <person name="Guillou S."/>
            <person name="Cros-Aarteil S."/>
            <person name="Calhoun S."/>
            <person name="Haridas S."/>
            <person name="Kuo A."/>
            <person name="Mondo S."/>
            <person name="Pangilinan J."/>
            <person name="Riley R."/>
            <person name="LaButti K."/>
            <person name="Andreopoulos B."/>
            <person name="Lipzen A."/>
            <person name="Chen C."/>
            <person name="Yanf M."/>
            <person name="Daum C."/>
            <person name="Ng V."/>
            <person name="Clum A."/>
            <person name="Steindorff A."/>
            <person name="Ohm R."/>
            <person name="Martin F."/>
            <person name="Silar P."/>
            <person name="Natvig D."/>
            <person name="Lalanne C."/>
            <person name="Gautier V."/>
            <person name="Ament-velasquez S.L."/>
            <person name="Kruys A."/>
            <person name="Hutchinson M.I."/>
            <person name="Powell A.J."/>
            <person name="Barry K."/>
            <person name="Miller A.N."/>
            <person name="Grigoriev I.V."/>
            <person name="Debuchy R."/>
            <person name="Gladieux P."/>
            <person name="Thoren M.H."/>
            <person name="Johannesson H."/>
        </authorList>
    </citation>
    <scope>NUCLEOTIDE SEQUENCE</scope>
    <source>
        <strain evidence="2">SMH2392-1A</strain>
    </source>
</reference>
<sequence>MEKSLARWCKLGEKWGAVMLIGEADIYLERRSPGDLKRNGLVSILPRGILFLTTNRVGTFNDALTSRTHVILHYELLTVQDRRTIWEKLIKKLQSERQDIYVTGAAAKKYILDDPEITEANWNGREIRNAFQTAVQLAQCSFFMERTKMRMHGRAKARTHLQEVCQMTSRYKEYRYKVLKSTEPRRAAEEKVRNDLRPLPKK</sequence>
<dbReference type="SUPFAM" id="SSF52540">
    <property type="entry name" value="P-loop containing nucleoside triphosphate hydrolases"/>
    <property type="match status" value="1"/>
</dbReference>
<dbReference type="AlphaFoldDB" id="A0AA40ACW5"/>
<comment type="caution">
    <text evidence="2">The sequence shown here is derived from an EMBL/GenBank/DDBJ whole genome shotgun (WGS) entry which is preliminary data.</text>
</comment>
<dbReference type="PANTHER" id="PTHR46411:SF4">
    <property type="entry name" value="AAA+ ATPASE DOMAIN-CONTAINING PROTEIN"/>
    <property type="match status" value="1"/>
</dbReference>
<dbReference type="InterPro" id="IPR056599">
    <property type="entry name" value="AAA_lid_fung"/>
</dbReference>
<dbReference type="GeneID" id="85327342"/>
<dbReference type="Proteomes" id="UP001172101">
    <property type="component" value="Unassembled WGS sequence"/>
</dbReference>
<proteinExistence type="predicted"/>
<dbReference type="Gene3D" id="3.40.50.300">
    <property type="entry name" value="P-loop containing nucleotide triphosphate hydrolases"/>
    <property type="match status" value="1"/>
</dbReference>
<gene>
    <name evidence="2" type="ORF">B0T26DRAFT_742174</name>
</gene>
<protein>
    <recommendedName>
        <fullName evidence="1">AAA+ ATPase lid domain-containing protein</fullName>
    </recommendedName>
</protein>
<evidence type="ECO:0000313" key="3">
    <source>
        <dbReference type="Proteomes" id="UP001172101"/>
    </source>
</evidence>
<dbReference type="InterPro" id="IPR027417">
    <property type="entry name" value="P-loop_NTPase"/>
</dbReference>
<accession>A0AA40ACW5</accession>
<dbReference type="RefSeq" id="XP_060294854.1">
    <property type="nucleotide sequence ID" value="XM_060444072.1"/>
</dbReference>
<feature type="domain" description="AAA+ ATPase lid" evidence="1">
    <location>
        <begin position="77"/>
        <end position="178"/>
    </location>
</feature>
<dbReference type="EMBL" id="JAUIRO010000005">
    <property type="protein sequence ID" value="KAK0713531.1"/>
    <property type="molecule type" value="Genomic_DNA"/>
</dbReference>
<organism evidence="2 3">
    <name type="scientific">Lasiosphaeria miniovina</name>
    <dbReference type="NCBI Taxonomy" id="1954250"/>
    <lineage>
        <taxon>Eukaryota</taxon>
        <taxon>Fungi</taxon>
        <taxon>Dikarya</taxon>
        <taxon>Ascomycota</taxon>
        <taxon>Pezizomycotina</taxon>
        <taxon>Sordariomycetes</taxon>
        <taxon>Sordariomycetidae</taxon>
        <taxon>Sordariales</taxon>
        <taxon>Lasiosphaeriaceae</taxon>
        <taxon>Lasiosphaeria</taxon>
    </lineage>
</organism>
<name>A0AA40ACW5_9PEZI</name>
<dbReference type="PANTHER" id="PTHR46411">
    <property type="entry name" value="FAMILY ATPASE, PUTATIVE-RELATED"/>
    <property type="match status" value="1"/>
</dbReference>
<keyword evidence="3" id="KW-1185">Reference proteome</keyword>